<dbReference type="AlphaFoldDB" id="A0A4R9B8E8"/>
<gene>
    <name evidence="3" type="ORF">E3T48_08555</name>
</gene>
<feature type="signal peptide" evidence="1">
    <location>
        <begin position="1"/>
        <end position="30"/>
    </location>
</feature>
<dbReference type="EMBL" id="SOHH01000064">
    <property type="protein sequence ID" value="TFD77706.1"/>
    <property type="molecule type" value="Genomic_DNA"/>
</dbReference>
<reference evidence="3 4" key="1">
    <citation type="submission" date="2019-03" db="EMBL/GenBank/DDBJ databases">
        <title>Genomics of glacier-inhabiting Cryobacterium strains.</title>
        <authorList>
            <person name="Liu Q."/>
            <person name="Xin Y.-H."/>
        </authorList>
    </citation>
    <scope>NUCLEOTIDE SEQUENCE [LARGE SCALE GENOMIC DNA]</scope>
    <source>
        <strain evidence="3 4">Hh4</strain>
    </source>
</reference>
<sequence length="167" mass="16814">MPARRNFPSAALVGVPFAVAIAFTGCSAVADLLPATPPSATATTRQAATHITQRLAIADCLNDLDAASPAGIPVASCAAPHGYEVYAILPVPGVDYPGDDAVTAAAELGCATRFEAFAGMDYRGSALDFGYITPTDASWVGVGDHAVTCVIYDPAGMVAGTLAGAAR</sequence>
<proteinExistence type="predicted"/>
<dbReference type="Proteomes" id="UP000298313">
    <property type="component" value="Unassembled WGS sequence"/>
</dbReference>
<feature type="domain" description="Septum formation-related" evidence="2">
    <location>
        <begin position="57"/>
        <end position="149"/>
    </location>
</feature>
<evidence type="ECO:0000256" key="1">
    <source>
        <dbReference type="SAM" id="SignalP"/>
    </source>
</evidence>
<accession>A0A4R9B8E8</accession>
<evidence type="ECO:0000259" key="2">
    <source>
        <dbReference type="Pfam" id="PF13845"/>
    </source>
</evidence>
<dbReference type="PROSITE" id="PS51257">
    <property type="entry name" value="PROKAR_LIPOPROTEIN"/>
    <property type="match status" value="1"/>
</dbReference>
<dbReference type="Pfam" id="PF13845">
    <property type="entry name" value="Septum_form"/>
    <property type="match status" value="1"/>
</dbReference>
<evidence type="ECO:0000313" key="4">
    <source>
        <dbReference type="Proteomes" id="UP000298313"/>
    </source>
</evidence>
<name>A0A4R9B8E8_9MICO</name>
<comment type="caution">
    <text evidence="3">The sequence shown here is derived from an EMBL/GenBank/DDBJ whole genome shotgun (WGS) entry which is preliminary data.</text>
</comment>
<keyword evidence="4" id="KW-1185">Reference proteome</keyword>
<dbReference type="InterPro" id="IPR026004">
    <property type="entry name" value="Septum_form"/>
</dbReference>
<evidence type="ECO:0000313" key="3">
    <source>
        <dbReference type="EMBL" id="TFD77706.1"/>
    </source>
</evidence>
<organism evidence="3 4">
    <name type="scientific">Cryobacterium fucosi</name>
    <dbReference type="NCBI Taxonomy" id="1259157"/>
    <lineage>
        <taxon>Bacteria</taxon>
        <taxon>Bacillati</taxon>
        <taxon>Actinomycetota</taxon>
        <taxon>Actinomycetes</taxon>
        <taxon>Micrococcales</taxon>
        <taxon>Microbacteriaceae</taxon>
        <taxon>Cryobacterium</taxon>
    </lineage>
</organism>
<dbReference type="OrthoDB" id="3628931at2"/>
<protein>
    <recommendedName>
        <fullName evidence="2">Septum formation-related domain-containing protein</fullName>
    </recommendedName>
</protein>
<keyword evidence="1" id="KW-0732">Signal</keyword>
<dbReference type="RefSeq" id="WP_134523634.1">
    <property type="nucleotide sequence ID" value="NZ_SOHH01000064.1"/>
</dbReference>
<feature type="chain" id="PRO_5039362918" description="Septum formation-related domain-containing protein" evidence="1">
    <location>
        <begin position="31"/>
        <end position="167"/>
    </location>
</feature>